<sequence length="127" mass="14826">MRNMPAINVLIYCEENGSCPLLDWLDDMPQKVRAKCLVRIERLSVMGHELRRPEADYLRDGIYELRATYQGVHHRILYFFHGKTAAILSHGIVKESAVPPKEIDRAIEMMKKFKSDPVKHTYQEKTQ</sequence>
<protein>
    <submittedName>
        <fullName evidence="1">Type II toxin-antitoxin system RelE/ParE family toxin</fullName>
    </submittedName>
</protein>
<dbReference type="Pfam" id="PF05973">
    <property type="entry name" value="Gp49"/>
    <property type="match status" value="1"/>
</dbReference>
<organism evidence="1 2">
    <name type="scientific">Geitlerinema calcuttense NRMC-F 0142</name>
    <dbReference type="NCBI Taxonomy" id="2922238"/>
    <lineage>
        <taxon>Bacteria</taxon>
        <taxon>Bacillati</taxon>
        <taxon>Cyanobacteriota</taxon>
        <taxon>Cyanophyceae</taxon>
        <taxon>Geitlerinematales</taxon>
        <taxon>Geitlerinemataceae</taxon>
        <taxon>Geitlerinema</taxon>
    </lineage>
</organism>
<evidence type="ECO:0000313" key="2">
    <source>
        <dbReference type="Proteomes" id="UP001230986"/>
    </source>
</evidence>
<comment type="caution">
    <text evidence="1">The sequence shown here is derived from an EMBL/GenBank/DDBJ whole genome shotgun (WGS) entry which is preliminary data.</text>
</comment>
<proteinExistence type="predicted"/>
<dbReference type="EMBL" id="JASVEJ010000021">
    <property type="protein sequence ID" value="MDL5056900.1"/>
    <property type="molecule type" value="Genomic_DNA"/>
</dbReference>
<keyword evidence="2" id="KW-1185">Reference proteome</keyword>
<evidence type="ECO:0000313" key="1">
    <source>
        <dbReference type="EMBL" id="MDL5056900.1"/>
    </source>
</evidence>
<dbReference type="Proteomes" id="UP001230986">
    <property type="component" value="Unassembled WGS sequence"/>
</dbReference>
<accession>A0ABT7M0M3</accession>
<dbReference type="RefSeq" id="WP_284475463.1">
    <property type="nucleotide sequence ID" value="NZ_JASVEJ010000021.1"/>
</dbReference>
<name>A0ABT7M0M3_9CYAN</name>
<gene>
    <name evidence="1" type="ORF">QQ055_05390</name>
</gene>
<reference evidence="1 2" key="1">
    <citation type="submission" date="2023-06" db="EMBL/GenBank/DDBJ databases">
        <title>Whole genome sequence of Oscillatoria calcuttensis NRMC-F 0142.</title>
        <authorList>
            <person name="Shakena Fathima T."/>
            <person name="Muralitharan G."/>
            <person name="Thajuddin N."/>
        </authorList>
    </citation>
    <scope>NUCLEOTIDE SEQUENCE [LARGE SCALE GENOMIC DNA]</scope>
    <source>
        <strain evidence="1 2">NRMC-F 0142</strain>
    </source>
</reference>
<dbReference type="InterPro" id="IPR009241">
    <property type="entry name" value="HigB-like"/>
</dbReference>